<dbReference type="EMBL" id="JAAMOZ010000001">
    <property type="protein sequence ID" value="NIH57635.1"/>
    <property type="molecule type" value="Genomic_DNA"/>
</dbReference>
<evidence type="ECO:0000313" key="2">
    <source>
        <dbReference type="EMBL" id="NIH57635.1"/>
    </source>
</evidence>
<dbReference type="SMART" id="SM00955">
    <property type="entry name" value="RNB"/>
    <property type="match status" value="1"/>
</dbReference>
<dbReference type="RefSeq" id="WP_167167666.1">
    <property type="nucleotide sequence ID" value="NZ_BAAAOO010000007.1"/>
</dbReference>
<feature type="domain" description="RNB" evidence="1">
    <location>
        <begin position="54"/>
        <end position="373"/>
    </location>
</feature>
<evidence type="ECO:0000259" key="1">
    <source>
        <dbReference type="SMART" id="SM00955"/>
    </source>
</evidence>
<dbReference type="InterPro" id="IPR050180">
    <property type="entry name" value="RNR_Ribonuclease"/>
</dbReference>
<comment type="caution">
    <text evidence="2">The sequence shown here is derived from an EMBL/GenBank/DDBJ whole genome shotgun (WGS) entry which is preliminary data.</text>
</comment>
<dbReference type="InterPro" id="IPR012340">
    <property type="entry name" value="NA-bd_OB-fold"/>
</dbReference>
<dbReference type="Pfam" id="PF18614">
    <property type="entry name" value="RNase_II_C_S1"/>
    <property type="match status" value="1"/>
</dbReference>
<keyword evidence="3" id="KW-1185">Reference proteome</keyword>
<proteinExistence type="predicted"/>
<name>A0ABX0SGW6_9ACTN</name>
<reference evidence="2 3" key="1">
    <citation type="submission" date="2020-02" db="EMBL/GenBank/DDBJ databases">
        <title>Sequencing the genomes of 1000 actinobacteria strains.</title>
        <authorList>
            <person name="Klenk H.-P."/>
        </authorList>
    </citation>
    <scope>NUCLEOTIDE SEQUENCE [LARGE SCALE GENOMIC DNA]</scope>
    <source>
        <strain evidence="2 3">DSM 19609</strain>
    </source>
</reference>
<dbReference type="Pfam" id="PF00773">
    <property type="entry name" value="RNB"/>
    <property type="match status" value="1"/>
</dbReference>
<dbReference type="InterPro" id="IPR001900">
    <property type="entry name" value="RNase_II/R"/>
</dbReference>
<dbReference type="InterPro" id="IPR040596">
    <property type="entry name" value="RNase_II_C_S1"/>
</dbReference>
<dbReference type="SUPFAM" id="SSF50249">
    <property type="entry name" value="Nucleic acid-binding proteins"/>
    <property type="match status" value="1"/>
</dbReference>
<dbReference type="PANTHER" id="PTHR23355">
    <property type="entry name" value="RIBONUCLEASE"/>
    <property type="match status" value="1"/>
</dbReference>
<evidence type="ECO:0000313" key="3">
    <source>
        <dbReference type="Proteomes" id="UP000749311"/>
    </source>
</evidence>
<sequence>MPTRRVVVRDAPAPLVSGLQRLADSLELPGDFPEDVLAEAEETAHSGPRDGLARSDRTEIPFVTIDPAGSTDLDQAVHIERLPHGYRVWYAIADVAAWVRPGGAIDSEAHRRGQTYYAPTTRVPLHPAVLSEGAASLLADGRERPAITWCIDLDADGVMVSWHVERSLVRSRAQLSYTGAQADLDAGRDEGVLGLLREVGQLRQRAEAERGGVSLNLPEQEVVPEQDTWHLRFRAPQPVEGWNAQISLLTGICAARMMLDAGVGVLRTLPPAQQRDVDRLRHIARSLGLSWPGSVGYPDFVRSLDPVDPDGQAMLNACTLLFRGAGYTVIDSSHSDRNSQHAALATPYAHTTAPLRRLIDRYTGNACADLAAGRPVGEWVASAFGALPDEMTDSDRRAKKFERGTIDLVEALVLHDRVGQRFDGTIIDVDDRRTERGVASIRRVAVEAPVEGQGLRLGAEQALLLRLADLEQGRVLFELA</sequence>
<gene>
    <name evidence="2" type="ORF">FB473_002280</name>
</gene>
<organism evidence="2 3">
    <name type="scientific">Brooklawnia cerclae</name>
    <dbReference type="NCBI Taxonomy" id="349934"/>
    <lineage>
        <taxon>Bacteria</taxon>
        <taxon>Bacillati</taxon>
        <taxon>Actinomycetota</taxon>
        <taxon>Actinomycetes</taxon>
        <taxon>Propionibacteriales</taxon>
        <taxon>Propionibacteriaceae</taxon>
        <taxon>Brooklawnia</taxon>
    </lineage>
</organism>
<dbReference type="PANTHER" id="PTHR23355:SF9">
    <property type="entry name" value="DIS3-LIKE EXONUCLEASE 2"/>
    <property type="match status" value="1"/>
</dbReference>
<dbReference type="Proteomes" id="UP000749311">
    <property type="component" value="Unassembled WGS sequence"/>
</dbReference>
<accession>A0ABX0SGW6</accession>
<protein>
    <submittedName>
        <fullName evidence="2">Exoribonuclease R</fullName>
    </submittedName>
</protein>